<keyword evidence="2" id="KW-1185">Reference proteome</keyword>
<evidence type="ECO:0000313" key="2">
    <source>
        <dbReference type="Proteomes" id="UP001241169"/>
    </source>
</evidence>
<dbReference type="EMBL" id="MOPA01000004">
    <property type="protein sequence ID" value="KAK1542827.1"/>
    <property type="molecule type" value="Genomic_DNA"/>
</dbReference>
<protein>
    <recommendedName>
        <fullName evidence="3">Secreted protein</fullName>
    </recommendedName>
</protein>
<evidence type="ECO:0000313" key="1">
    <source>
        <dbReference type="EMBL" id="KAK1542827.1"/>
    </source>
</evidence>
<organism evidence="1 2">
    <name type="scientific">Colletotrichum paranaense</name>
    <dbReference type="NCBI Taxonomy" id="1914294"/>
    <lineage>
        <taxon>Eukaryota</taxon>
        <taxon>Fungi</taxon>
        <taxon>Dikarya</taxon>
        <taxon>Ascomycota</taxon>
        <taxon>Pezizomycotina</taxon>
        <taxon>Sordariomycetes</taxon>
        <taxon>Hypocreomycetidae</taxon>
        <taxon>Glomerellales</taxon>
        <taxon>Glomerellaceae</taxon>
        <taxon>Colletotrichum</taxon>
        <taxon>Colletotrichum acutatum species complex</taxon>
    </lineage>
</organism>
<sequence>MLAGNRPLVQPFKLVCARAILTFLISTRSGHSLIFVIWTPVETHVSTAGKFRERKCGRSGMDREVEEVEGVRRVHDDGEGN</sequence>
<dbReference type="Proteomes" id="UP001241169">
    <property type="component" value="Unassembled WGS sequence"/>
</dbReference>
<name>A0ABQ9SUR0_9PEZI</name>
<reference evidence="1 2" key="1">
    <citation type="submission" date="2016-10" db="EMBL/GenBank/DDBJ databases">
        <title>The genome sequence of Colletotrichum fioriniae PJ7.</title>
        <authorList>
            <person name="Baroncelli R."/>
        </authorList>
    </citation>
    <scope>NUCLEOTIDE SEQUENCE [LARGE SCALE GENOMIC DNA]</scope>
    <source>
        <strain evidence="1 2">IMI 384185</strain>
    </source>
</reference>
<comment type="caution">
    <text evidence="1">The sequence shown here is derived from an EMBL/GenBank/DDBJ whole genome shotgun (WGS) entry which is preliminary data.</text>
</comment>
<dbReference type="RefSeq" id="XP_060351954.1">
    <property type="nucleotide sequence ID" value="XM_060490488.1"/>
</dbReference>
<proteinExistence type="predicted"/>
<evidence type="ECO:0008006" key="3">
    <source>
        <dbReference type="Google" id="ProtNLM"/>
    </source>
</evidence>
<accession>A0ABQ9SUR0</accession>
<dbReference type="GeneID" id="85374387"/>
<gene>
    <name evidence="1" type="ORF">CPAR01_06214</name>
</gene>